<dbReference type="InterPro" id="IPR031717">
    <property type="entry name" value="ODO-1/KGD_C"/>
</dbReference>
<dbReference type="SMART" id="SM00861">
    <property type="entry name" value="Transket_pyr"/>
    <property type="match status" value="1"/>
</dbReference>
<dbReference type="AlphaFoldDB" id="A0A154VQ58"/>
<dbReference type="OrthoDB" id="7315091at2"/>
<proteinExistence type="predicted"/>
<protein>
    <recommendedName>
        <fullName evidence="5">2-oxoglutarate dehydrogenase E1 component</fullName>
        <ecNumber evidence="4">1.2.4.2</ecNumber>
    </recommendedName>
    <alternativeName>
        <fullName evidence="8">Alpha-ketoglutarate dehydrogenase</fullName>
    </alternativeName>
</protein>
<keyword evidence="7" id="KW-0786">Thiamine pyrophosphate</keyword>
<gene>
    <name evidence="10" type="ORF">AUP43_12995</name>
</gene>
<evidence type="ECO:0000256" key="7">
    <source>
        <dbReference type="ARBA" id="ARBA00023052"/>
    </source>
</evidence>
<comment type="function">
    <text evidence="2">E1 component of the 2-oxoglutarate dehydrogenase (OGDH) complex which catalyzes the decarboxylation of 2-oxoglutarate, the first step in the conversion of 2-oxoglutarate to succinyl-CoA and CO(2).</text>
</comment>
<dbReference type="InterPro" id="IPR001017">
    <property type="entry name" value="DH_E1"/>
</dbReference>
<dbReference type="InterPro" id="IPR005475">
    <property type="entry name" value="Transketolase-like_Pyr-bd"/>
</dbReference>
<dbReference type="Gene3D" id="3.40.50.11610">
    <property type="entry name" value="Multifunctional 2-oxoglutarate metabolism enzyme, C-terminal domain"/>
    <property type="match status" value="1"/>
</dbReference>
<dbReference type="Pfam" id="PF16870">
    <property type="entry name" value="OxoGdeHyase_C"/>
    <property type="match status" value="1"/>
</dbReference>
<dbReference type="GO" id="GO:0006099">
    <property type="term" value="P:tricarboxylic acid cycle"/>
    <property type="evidence" value="ECO:0007669"/>
    <property type="project" value="TreeGrafter"/>
</dbReference>
<dbReference type="InterPro" id="IPR011603">
    <property type="entry name" value="2oxoglutarate_DH_E1"/>
</dbReference>
<dbReference type="STRING" id="580166.AUP43_12995"/>
<comment type="cofactor">
    <cofactor evidence="1">
        <name>thiamine diphosphate</name>
        <dbReference type="ChEBI" id="CHEBI:58937"/>
    </cofactor>
</comment>
<dbReference type="EC" id="1.2.4.2" evidence="4"/>
<evidence type="ECO:0000256" key="4">
    <source>
        <dbReference type="ARBA" id="ARBA00012280"/>
    </source>
</evidence>
<dbReference type="GO" id="GO:0030976">
    <property type="term" value="F:thiamine pyrophosphate binding"/>
    <property type="evidence" value="ECO:0007669"/>
    <property type="project" value="InterPro"/>
</dbReference>
<dbReference type="InterPro" id="IPR042179">
    <property type="entry name" value="KGD_C_sf"/>
</dbReference>
<dbReference type="Gene3D" id="1.10.287.1150">
    <property type="entry name" value="TPP helical domain"/>
    <property type="match status" value="1"/>
</dbReference>
<reference evidence="10 11" key="1">
    <citation type="submission" date="2015-12" db="EMBL/GenBank/DDBJ databases">
        <title>Genome sequence of Oceanibaculum pacificum MCCC 1A02656.</title>
        <authorList>
            <person name="Lu L."/>
            <person name="Lai Q."/>
            <person name="Shao Z."/>
            <person name="Qian P."/>
        </authorList>
    </citation>
    <scope>NUCLEOTIDE SEQUENCE [LARGE SCALE GENOMIC DNA]</scope>
    <source>
        <strain evidence="10 11">MCCC 1A02656</strain>
    </source>
</reference>
<organism evidence="10 11">
    <name type="scientific">Oceanibaculum pacificum</name>
    <dbReference type="NCBI Taxonomy" id="580166"/>
    <lineage>
        <taxon>Bacteria</taxon>
        <taxon>Pseudomonadati</taxon>
        <taxon>Pseudomonadota</taxon>
        <taxon>Alphaproteobacteria</taxon>
        <taxon>Rhodospirillales</taxon>
        <taxon>Oceanibaculaceae</taxon>
        <taxon>Oceanibaculum</taxon>
    </lineage>
</organism>
<dbReference type="SUPFAM" id="SSF52518">
    <property type="entry name" value="Thiamin diphosphate-binding fold (THDP-binding)"/>
    <property type="match status" value="2"/>
</dbReference>
<dbReference type="EMBL" id="LPXN01000145">
    <property type="protein sequence ID" value="KZD03426.1"/>
    <property type="molecule type" value="Genomic_DNA"/>
</dbReference>
<dbReference type="Pfam" id="PF00676">
    <property type="entry name" value="E1_dh"/>
    <property type="match status" value="1"/>
</dbReference>
<evidence type="ECO:0000259" key="9">
    <source>
        <dbReference type="SMART" id="SM00861"/>
    </source>
</evidence>
<comment type="caution">
    <text evidence="10">The sequence shown here is derived from an EMBL/GenBank/DDBJ whole genome shotgun (WGS) entry which is preliminary data.</text>
</comment>
<dbReference type="GO" id="GO:0045252">
    <property type="term" value="C:oxoglutarate dehydrogenase complex"/>
    <property type="evidence" value="ECO:0007669"/>
    <property type="project" value="TreeGrafter"/>
</dbReference>
<feature type="domain" description="Transketolase-like pyrimidine-binding" evidence="9">
    <location>
        <begin position="503"/>
        <end position="690"/>
    </location>
</feature>
<dbReference type="PANTHER" id="PTHR23152:SF4">
    <property type="entry name" value="2-OXOADIPATE DEHYDROGENASE COMPLEX COMPONENT E1"/>
    <property type="match status" value="1"/>
</dbReference>
<comment type="subunit">
    <text evidence="3">Homodimer. Part of the 2-oxoglutarate dehydrogenase (OGDH) complex composed of E1 (2-oxoglutarate dehydrogenase), E2 (dihydrolipoamide succinyltransferase) and E3 (dihydrolipoamide dehydrogenase); the complex contains multiple copies of the three enzymatic components (E1, E2 and E3).</text>
</comment>
<dbReference type="NCBIfam" id="NF006914">
    <property type="entry name" value="PRK09404.1"/>
    <property type="match status" value="1"/>
</dbReference>
<evidence type="ECO:0000313" key="10">
    <source>
        <dbReference type="EMBL" id="KZD03426.1"/>
    </source>
</evidence>
<evidence type="ECO:0000256" key="3">
    <source>
        <dbReference type="ARBA" id="ARBA00011301"/>
    </source>
</evidence>
<sequence length="832" mass="90697">MARHLARLLERDGAPAASDNSALLAEAWRQRGHLAARLDPLELNEPPVVPELDPAAYGLPPGAEAPWRGLYGGSIGWEFAHIHDGEKRRWMQARAEAPALPDEATRLDLLALLRRGQAFEETLQGRLPGAKLFGLAGGDGFLAAVETIFRRSLALGVEEVVMGGMHRGRLALLAVLLEKPLTALVAEVTGKSPLPQGMQASSDVPYHLGYSGEREIDGKRLRLTVSPHPSHLQVVGVVAQGRARGKQALRGEGGKGQVLPLLLHTDASFAGQGIVAELFQLSKVAPFDIGGTIHVVINNQLGFTTMPEEGRSARYCTDIAKLVEAPVLHVNGDDVTALWRAACVAAEWRARFGGDIVLDIVCYRRHGHNEIDEPRFTQPAMYKAIDSRPPLADRYAGELRGGGLDIAAAEQAGPVMAEAVKAAFDAAAGYAVNDAGWFRGAWQGFRSGGIDDMLTFVETGLPLDRIRQIGRALTEAPADYALDRKVARFLDQRRESIESGQGIDWATGEALGFASLLAEDVPVRFGGQDSARGAFTQRHLFVHDTASERRHCVLGAQAEIFNTPLIEYAILAYEYGHSLADPNRLVAWEAQFGDFLNIAQAIFDQFVACGEDRWLRSSGLTILLPHGLDGGGPDHSTGHPERLLAACARGNIQIANVSTPANFFHLLRRQMKRDFRKPLVVLTPKALLRHKGCVSAIDEFGPGTGFRALIPDAAARPERLILCTGKVYYDLAAERAARKLEDSVALLRLEQLYPLPEEELRAILAAHPRADLVWCQEEPANMGYFTHLDRPLEALAGRRLRYAGRPAVPTPAVGVKYWHEAERKAVLDAAFR</sequence>
<dbReference type="Gene3D" id="3.40.50.970">
    <property type="match status" value="1"/>
</dbReference>
<dbReference type="Proteomes" id="UP000076400">
    <property type="component" value="Unassembled WGS sequence"/>
</dbReference>
<dbReference type="PANTHER" id="PTHR23152">
    <property type="entry name" value="2-OXOGLUTARATE DEHYDROGENASE"/>
    <property type="match status" value="1"/>
</dbReference>
<dbReference type="Pfam" id="PF02779">
    <property type="entry name" value="Transket_pyr"/>
    <property type="match status" value="1"/>
</dbReference>
<name>A0A154VQ58_9PROT</name>
<evidence type="ECO:0000256" key="8">
    <source>
        <dbReference type="ARBA" id="ARBA00030680"/>
    </source>
</evidence>
<dbReference type="GO" id="GO:0005829">
    <property type="term" value="C:cytosol"/>
    <property type="evidence" value="ECO:0007669"/>
    <property type="project" value="TreeGrafter"/>
</dbReference>
<dbReference type="Gene3D" id="3.40.50.12470">
    <property type="match status" value="1"/>
</dbReference>
<dbReference type="GO" id="GO:0004591">
    <property type="term" value="F:oxoglutarate dehydrogenase (succinyl-transferring) activity"/>
    <property type="evidence" value="ECO:0007669"/>
    <property type="project" value="UniProtKB-EC"/>
</dbReference>
<dbReference type="InterPro" id="IPR029061">
    <property type="entry name" value="THDP-binding"/>
</dbReference>
<keyword evidence="11" id="KW-1185">Reference proteome</keyword>
<evidence type="ECO:0000256" key="2">
    <source>
        <dbReference type="ARBA" id="ARBA00003906"/>
    </source>
</evidence>
<keyword evidence="6" id="KW-0560">Oxidoreductase</keyword>
<evidence type="ECO:0000256" key="6">
    <source>
        <dbReference type="ARBA" id="ARBA00023002"/>
    </source>
</evidence>
<evidence type="ECO:0000256" key="5">
    <source>
        <dbReference type="ARBA" id="ARBA00013321"/>
    </source>
</evidence>
<evidence type="ECO:0000313" key="11">
    <source>
        <dbReference type="Proteomes" id="UP000076400"/>
    </source>
</evidence>
<evidence type="ECO:0000256" key="1">
    <source>
        <dbReference type="ARBA" id="ARBA00001964"/>
    </source>
</evidence>
<dbReference type="PIRSF" id="PIRSF000157">
    <property type="entry name" value="Oxoglu_dh_E1"/>
    <property type="match status" value="1"/>
</dbReference>
<accession>A0A154VQ58</accession>